<accession>A0A4R8MKC5</accession>
<name>A0A090VCX2_9FLAO</name>
<organism evidence="7 9">
    <name type="scientific">Algibacter lectus</name>
    <dbReference type="NCBI Taxonomy" id="221126"/>
    <lineage>
        <taxon>Bacteria</taxon>
        <taxon>Pseudomonadati</taxon>
        <taxon>Bacteroidota</taxon>
        <taxon>Flavobacteriia</taxon>
        <taxon>Flavobacteriales</taxon>
        <taxon>Flavobacteriaceae</taxon>
        <taxon>Algibacter</taxon>
    </lineage>
</organism>
<dbReference type="EMBL" id="BBNQ01000007">
    <property type="protein sequence ID" value="GAL62596.1"/>
    <property type="molecule type" value="Genomic_DNA"/>
</dbReference>
<gene>
    <name evidence="8" type="ORF">DFQ06_1314</name>
    <name evidence="7" type="ORF">JCM19300_257</name>
</gene>
<feature type="transmembrane region" description="Helical" evidence="6">
    <location>
        <begin position="72"/>
        <end position="92"/>
    </location>
</feature>
<dbReference type="NCBIfam" id="NF009512">
    <property type="entry name" value="PRK12872.1-1"/>
    <property type="match status" value="1"/>
</dbReference>
<feature type="transmembrane region" description="Helical" evidence="6">
    <location>
        <begin position="158"/>
        <end position="177"/>
    </location>
</feature>
<dbReference type="EMBL" id="SORL01000007">
    <property type="protein sequence ID" value="TDY64405.1"/>
    <property type="molecule type" value="Genomic_DNA"/>
</dbReference>
<keyword evidence="8" id="KW-0808">Transferase</keyword>
<feature type="transmembrane region" description="Helical" evidence="6">
    <location>
        <begin position="30"/>
        <end position="51"/>
    </location>
</feature>
<keyword evidence="10" id="KW-1185">Reference proteome</keyword>
<dbReference type="Proteomes" id="UP000294824">
    <property type="component" value="Unassembled WGS sequence"/>
</dbReference>
<proteinExistence type="predicted"/>
<dbReference type="AlphaFoldDB" id="A0A090VCX2"/>
<dbReference type="GO" id="GO:0016020">
    <property type="term" value="C:membrane"/>
    <property type="evidence" value="ECO:0007669"/>
    <property type="project" value="UniProtKB-SubCell"/>
</dbReference>
<evidence type="ECO:0000313" key="8">
    <source>
        <dbReference type="EMBL" id="TDY64405.1"/>
    </source>
</evidence>
<sequence>MIALTQLLVKYALLEPFGVAISLDGIGISLLIFATICIAAAGNIINDIYDIETDFVNKPHKLIVGNSISEKTAYNLFIVLNFIGVGVGFYLSHAVGKSAFFSLFVIISALLYVYATYLKRTLLIGNIVISILVALSVLIVGIFELLPALTLENRDIQLTFFKIIFDYAVFAFLLNLIREIAKDVEDIDGDYKAGMNTLPIAIGRDRTGNVLFVLSLIPVLILIYYIVNSLYKDMLSTGYFVFFIVGPLIFTSIKLFSAKSKKDYHLISSLIKLVMFFGVLSLLIYYFNLKN</sequence>
<dbReference type="InterPro" id="IPR050475">
    <property type="entry name" value="Prenyltransferase_related"/>
</dbReference>
<dbReference type="InterPro" id="IPR000537">
    <property type="entry name" value="UbiA_prenyltransferase"/>
</dbReference>
<evidence type="ECO:0000256" key="6">
    <source>
        <dbReference type="SAM" id="Phobius"/>
    </source>
</evidence>
<dbReference type="CDD" id="cd13961">
    <property type="entry name" value="PT_UbiA_DGGGPS"/>
    <property type="match status" value="1"/>
</dbReference>
<keyword evidence="5 6" id="KW-0472">Membrane</keyword>
<feature type="transmembrane region" description="Helical" evidence="6">
    <location>
        <begin position="210"/>
        <end position="227"/>
    </location>
</feature>
<evidence type="ECO:0000256" key="4">
    <source>
        <dbReference type="ARBA" id="ARBA00022989"/>
    </source>
</evidence>
<accession>A0A090VCX2</accession>
<evidence type="ECO:0000313" key="10">
    <source>
        <dbReference type="Proteomes" id="UP000294824"/>
    </source>
</evidence>
<dbReference type="Pfam" id="PF01040">
    <property type="entry name" value="UbiA"/>
    <property type="match status" value="1"/>
</dbReference>
<evidence type="ECO:0000256" key="1">
    <source>
        <dbReference type="ARBA" id="ARBA00004141"/>
    </source>
</evidence>
<evidence type="ECO:0000256" key="5">
    <source>
        <dbReference type="ARBA" id="ARBA00023136"/>
    </source>
</evidence>
<dbReference type="GO" id="GO:0016765">
    <property type="term" value="F:transferase activity, transferring alkyl or aryl (other than methyl) groups"/>
    <property type="evidence" value="ECO:0007669"/>
    <property type="project" value="InterPro"/>
</dbReference>
<dbReference type="PANTHER" id="PTHR42723:SF1">
    <property type="entry name" value="CHLOROPHYLL SYNTHASE, CHLOROPLASTIC"/>
    <property type="match status" value="1"/>
</dbReference>
<keyword evidence="2" id="KW-1003">Cell membrane</keyword>
<keyword evidence="3 6" id="KW-0812">Transmembrane</keyword>
<keyword evidence="4 6" id="KW-1133">Transmembrane helix</keyword>
<dbReference type="PANTHER" id="PTHR42723">
    <property type="entry name" value="CHLOROPHYLL SYNTHASE"/>
    <property type="match status" value="1"/>
</dbReference>
<feature type="transmembrane region" description="Helical" evidence="6">
    <location>
        <begin position="98"/>
        <end position="115"/>
    </location>
</feature>
<feature type="transmembrane region" description="Helical" evidence="6">
    <location>
        <begin position="269"/>
        <end position="287"/>
    </location>
</feature>
<evidence type="ECO:0000256" key="2">
    <source>
        <dbReference type="ARBA" id="ARBA00022475"/>
    </source>
</evidence>
<reference evidence="7 9" key="1">
    <citation type="journal article" date="2014" name="Genome Announc.">
        <title>Draft Genome Sequences of Marine Flavobacterium Algibacter lectus Strains SS8 and NR4.</title>
        <authorList>
            <person name="Takatani N."/>
            <person name="Nakanishi M."/>
            <person name="Meirelles P."/>
            <person name="Mino S."/>
            <person name="Suda W."/>
            <person name="Oshima K."/>
            <person name="Hattori M."/>
            <person name="Ohkuma M."/>
            <person name="Hosokawa M."/>
            <person name="Miyashita K."/>
            <person name="Thompson F.L."/>
            <person name="Niwa A."/>
            <person name="Sawabe T."/>
            <person name="Sawabe T."/>
        </authorList>
    </citation>
    <scope>NUCLEOTIDE SEQUENCE [LARGE SCALE GENOMIC DNA]</scope>
    <source>
        <strain evidence="7 9">JCM 19300</strain>
    </source>
</reference>
<reference evidence="8 10" key="2">
    <citation type="submission" date="2019-03" db="EMBL/GenBank/DDBJ databases">
        <title>Genomic Encyclopedia of Type Strains, Phase III (KMG-III): the genomes of soil and plant-associated and newly described type strains.</title>
        <authorList>
            <person name="Whitman W."/>
        </authorList>
    </citation>
    <scope>NUCLEOTIDE SEQUENCE [LARGE SCALE GENOMIC DNA]</scope>
    <source>
        <strain evidence="8 10">CECT 8301</strain>
    </source>
</reference>
<dbReference type="Proteomes" id="UP000029644">
    <property type="component" value="Unassembled WGS sequence"/>
</dbReference>
<dbReference type="Gene3D" id="1.10.357.140">
    <property type="entry name" value="UbiA prenyltransferase"/>
    <property type="match status" value="1"/>
</dbReference>
<comment type="caution">
    <text evidence="7">The sequence shown here is derived from an EMBL/GenBank/DDBJ whole genome shotgun (WGS) entry which is preliminary data.</text>
</comment>
<feature type="transmembrane region" description="Helical" evidence="6">
    <location>
        <begin position="122"/>
        <end position="146"/>
    </location>
</feature>
<dbReference type="InterPro" id="IPR044878">
    <property type="entry name" value="UbiA_sf"/>
</dbReference>
<feature type="transmembrane region" description="Helical" evidence="6">
    <location>
        <begin position="239"/>
        <end position="257"/>
    </location>
</feature>
<evidence type="ECO:0000313" key="7">
    <source>
        <dbReference type="EMBL" id="GAL62596.1"/>
    </source>
</evidence>
<evidence type="ECO:0000313" key="9">
    <source>
        <dbReference type="Proteomes" id="UP000029644"/>
    </source>
</evidence>
<comment type="subcellular location">
    <subcellularLocation>
        <location evidence="1">Membrane</location>
        <topology evidence="1">Multi-pass membrane protein</topology>
    </subcellularLocation>
</comment>
<protein>
    <submittedName>
        <fullName evidence="8">4-hydroxybenzoate polyprenyltransferase</fullName>
    </submittedName>
</protein>
<evidence type="ECO:0000256" key="3">
    <source>
        <dbReference type="ARBA" id="ARBA00022692"/>
    </source>
</evidence>